<proteinExistence type="predicted"/>
<dbReference type="OrthoDB" id="999762at2759"/>
<dbReference type="Proteomes" id="UP000325315">
    <property type="component" value="Unassembled WGS sequence"/>
</dbReference>
<sequence>MIQNNLLIRGIMTEDPNQHSPKSITTWNELLEKFLYKFFPISKMVQLRREIATFKQLEKEIFHEVWELDAQTRTGLDGSVGGALMNRTYEDVYNLIENVAMNSCQ</sequence>
<name>A0A5B6WVS4_9ROSI</name>
<dbReference type="AlphaFoldDB" id="A0A5B6WVS4"/>
<accession>A0A5B6WVS4</accession>
<feature type="domain" description="Retrotransposon gag" evidence="1">
    <location>
        <begin position="18"/>
        <end position="67"/>
    </location>
</feature>
<dbReference type="InterPro" id="IPR005162">
    <property type="entry name" value="Retrotrans_gag_dom"/>
</dbReference>
<gene>
    <name evidence="2" type="ORF">EPI10_006959</name>
</gene>
<evidence type="ECO:0000313" key="2">
    <source>
        <dbReference type="EMBL" id="KAA3484905.1"/>
    </source>
</evidence>
<evidence type="ECO:0000313" key="3">
    <source>
        <dbReference type="Proteomes" id="UP000325315"/>
    </source>
</evidence>
<evidence type="ECO:0000259" key="1">
    <source>
        <dbReference type="Pfam" id="PF03732"/>
    </source>
</evidence>
<reference evidence="3" key="1">
    <citation type="journal article" date="2019" name="Plant Biotechnol. J.">
        <title>Genome sequencing of the Australian wild diploid species Gossypium australe highlights disease resistance and delayed gland morphogenesis.</title>
        <authorList>
            <person name="Cai Y."/>
            <person name="Cai X."/>
            <person name="Wang Q."/>
            <person name="Wang P."/>
            <person name="Zhang Y."/>
            <person name="Cai C."/>
            <person name="Xu Y."/>
            <person name="Wang K."/>
            <person name="Zhou Z."/>
            <person name="Wang C."/>
            <person name="Geng S."/>
            <person name="Li B."/>
            <person name="Dong Q."/>
            <person name="Hou Y."/>
            <person name="Wang H."/>
            <person name="Ai P."/>
            <person name="Liu Z."/>
            <person name="Yi F."/>
            <person name="Sun M."/>
            <person name="An G."/>
            <person name="Cheng J."/>
            <person name="Zhang Y."/>
            <person name="Shi Q."/>
            <person name="Xie Y."/>
            <person name="Shi X."/>
            <person name="Chang Y."/>
            <person name="Huang F."/>
            <person name="Chen Y."/>
            <person name="Hong S."/>
            <person name="Mi L."/>
            <person name="Sun Q."/>
            <person name="Zhang L."/>
            <person name="Zhou B."/>
            <person name="Peng R."/>
            <person name="Zhang X."/>
            <person name="Liu F."/>
        </authorList>
    </citation>
    <scope>NUCLEOTIDE SEQUENCE [LARGE SCALE GENOMIC DNA]</scope>
    <source>
        <strain evidence="3">cv. PA1801</strain>
    </source>
</reference>
<dbReference type="EMBL" id="SMMG02000002">
    <property type="protein sequence ID" value="KAA3484905.1"/>
    <property type="molecule type" value="Genomic_DNA"/>
</dbReference>
<organism evidence="2 3">
    <name type="scientific">Gossypium australe</name>
    <dbReference type="NCBI Taxonomy" id="47621"/>
    <lineage>
        <taxon>Eukaryota</taxon>
        <taxon>Viridiplantae</taxon>
        <taxon>Streptophyta</taxon>
        <taxon>Embryophyta</taxon>
        <taxon>Tracheophyta</taxon>
        <taxon>Spermatophyta</taxon>
        <taxon>Magnoliopsida</taxon>
        <taxon>eudicotyledons</taxon>
        <taxon>Gunneridae</taxon>
        <taxon>Pentapetalae</taxon>
        <taxon>rosids</taxon>
        <taxon>malvids</taxon>
        <taxon>Malvales</taxon>
        <taxon>Malvaceae</taxon>
        <taxon>Malvoideae</taxon>
        <taxon>Gossypium</taxon>
    </lineage>
</organism>
<protein>
    <submittedName>
        <fullName evidence="2">Retrotransposon gag protein</fullName>
    </submittedName>
</protein>
<keyword evidence="3" id="KW-1185">Reference proteome</keyword>
<comment type="caution">
    <text evidence="2">The sequence shown here is derived from an EMBL/GenBank/DDBJ whole genome shotgun (WGS) entry which is preliminary data.</text>
</comment>
<dbReference type="Pfam" id="PF03732">
    <property type="entry name" value="Retrotrans_gag"/>
    <property type="match status" value="1"/>
</dbReference>